<feature type="compositionally biased region" description="Polar residues" evidence="8">
    <location>
        <begin position="837"/>
        <end position="855"/>
    </location>
</feature>
<feature type="region of interest" description="Disordered" evidence="8">
    <location>
        <begin position="603"/>
        <end position="671"/>
    </location>
</feature>
<dbReference type="Gene3D" id="2.30.30.190">
    <property type="entry name" value="CAP Gly-rich-like domain"/>
    <property type="match status" value="1"/>
</dbReference>
<evidence type="ECO:0000313" key="10">
    <source>
        <dbReference type="EMBL" id="KAJ3130562.1"/>
    </source>
</evidence>
<gene>
    <name evidence="10" type="ORF">HK100_007990</name>
</gene>
<feature type="compositionally biased region" description="Polar residues" evidence="8">
    <location>
        <begin position="1"/>
        <end position="10"/>
    </location>
</feature>
<feature type="region of interest" description="Disordered" evidence="8">
    <location>
        <begin position="716"/>
        <end position="800"/>
    </location>
</feature>
<dbReference type="PANTHER" id="PTHR18916:SF6">
    <property type="entry name" value="DYNACTIN SUBUNIT 1"/>
    <property type="match status" value="1"/>
</dbReference>
<feature type="compositionally biased region" description="Polar residues" evidence="8">
    <location>
        <begin position="1955"/>
        <end position="1969"/>
    </location>
</feature>
<feature type="compositionally biased region" description="Polar residues" evidence="8">
    <location>
        <begin position="742"/>
        <end position="765"/>
    </location>
</feature>
<keyword evidence="11" id="KW-1185">Reference proteome</keyword>
<dbReference type="SMART" id="SM01052">
    <property type="entry name" value="CAP_GLY"/>
    <property type="match status" value="1"/>
</dbReference>
<dbReference type="Proteomes" id="UP001211907">
    <property type="component" value="Unassembled WGS sequence"/>
</dbReference>
<feature type="compositionally biased region" description="Basic and acidic residues" evidence="8">
    <location>
        <begin position="1395"/>
        <end position="1405"/>
    </location>
</feature>
<feature type="region of interest" description="Disordered" evidence="8">
    <location>
        <begin position="1"/>
        <end position="33"/>
    </location>
</feature>
<keyword evidence="3" id="KW-0493">Microtubule</keyword>
<evidence type="ECO:0000259" key="9">
    <source>
        <dbReference type="PROSITE" id="PS50245"/>
    </source>
</evidence>
<evidence type="ECO:0000256" key="7">
    <source>
        <dbReference type="SAM" id="Coils"/>
    </source>
</evidence>
<keyword evidence="5 7" id="KW-0175">Coiled coil</keyword>
<evidence type="ECO:0000256" key="4">
    <source>
        <dbReference type="ARBA" id="ARBA00023017"/>
    </source>
</evidence>
<feature type="compositionally biased region" description="Polar residues" evidence="8">
    <location>
        <begin position="1566"/>
        <end position="1598"/>
    </location>
</feature>
<feature type="region of interest" description="Disordered" evidence="8">
    <location>
        <begin position="162"/>
        <end position="203"/>
    </location>
</feature>
<feature type="compositionally biased region" description="Polar residues" evidence="8">
    <location>
        <begin position="1260"/>
        <end position="1281"/>
    </location>
</feature>
<dbReference type="GO" id="GO:0005874">
    <property type="term" value="C:microtubule"/>
    <property type="evidence" value="ECO:0007669"/>
    <property type="project" value="UniProtKB-KW"/>
</dbReference>
<feature type="region of interest" description="Disordered" evidence="8">
    <location>
        <begin position="1624"/>
        <end position="1658"/>
    </location>
</feature>
<dbReference type="PANTHER" id="PTHR18916">
    <property type="entry name" value="DYNACTIN 1-RELATED MICROTUBULE-BINDING"/>
    <property type="match status" value="1"/>
</dbReference>
<feature type="region of interest" description="Disordered" evidence="8">
    <location>
        <begin position="1451"/>
        <end position="1482"/>
    </location>
</feature>
<dbReference type="PROSITE" id="PS50245">
    <property type="entry name" value="CAP_GLY_2"/>
    <property type="match status" value="1"/>
</dbReference>
<evidence type="ECO:0000256" key="8">
    <source>
        <dbReference type="SAM" id="MobiDB-lite"/>
    </source>
</evidence>
<proteinExistence type="predicted"/>
<dbReference type="InterPro" id="IPR036859">
    <property type="entry name" value="CAP-Gly_dom_sf"/>
</dbReference>
<keyword evidence="2" id="KW-0963">Cytoplasm</keyword>
<dbReference type="EMBL" id="JADGJH010000382">
    <property type="protein sequence ID" value="KAJ3130562.1"/>
    <property type="molecule type" value="Genomic_DNA"/>
</dbReference>
<keyword evidence="4" id="KW-0243">Dynein</keyword>
<dbReference type="SUPFAM" id="SSF74924">
    <property type="entry name" value="Cap-Gly domain"/>
    <property type="match status" value="1"/>
</dbReference>
<organism evidence="10 11">
    <name type="scientific">Physocladia obscura</name>
    <dbReference type="NCBI Taxonomy" id="109957"/>
    <lineage>
        <taxon>Eukaryota</taxon>
        <taxon>Fungi</taxon>
        <taxon>Fungi incertae sedis</taxon>
        <taxon>Chytridiomycota</taxon>
        <taxon>Chytridiomycota incertae sedis</taxon>
        <taxon>Chytridiomycetes</taxon>
        <taxon>Chytridiales</taxon>
        <taxon>Chytriomycetaceae</taxon>
        <taxon>Physocladia</taxon>
    </lineage>
</organism>
<feature type="region of interest" description="Disordered" evidence="8">
    <location>
        <begin position="828"/>
        <end position="855"/>
    </location>
</feature>
<feature type="region of interest" description="Disordered" evidence="8">
    <location>
        <begin position="553"/>
        <end position="581"/>
    </location>
</feature>
<feature type="region of interest" description="Disordered" evidence="8">
    <location>
        <begin position="378"/>
        <end position="470"/>
    </location>
</feature>
<dbReference type="GO" id="GO:0030286">
    <property type="term" value="C:dynein complex"/>
    <property type="evidence" value="ECO:0007669"/>
    <property type="project" value="UniProtKB-KW"/>
</dbReference>
<evidence type="ECO:0000256" key="5">
    <source>
        <dbReference type="ARBA" id="ARBA00023054"/>
    </source>
</evidence>
<feature type="region of interest" description="Disordered" evidence="8">
    <location>
        <begin position="1089"/>
        <end position="1115"/>
    </location>
</feature>
<accession>A0AAD5T4E7</accession>
<keyword evidence="6" id="KW-0206">Cytoskeleton</keyword>
<feature type="compositionally biased region" description="Polar residues" evidence="8">
    <location>
        <begin position="772"/>
        <end position="781"/>
    </location>
</feature>
<evidence type="ECO:0000256" key="1">
    <source>
        <dbReference type="ARBA" id="ARBA00004186"/>
    </source>
</evidence>
<name>A0AAD5T4E7_9FUNG</name>
<feature type="compositionally biased region" description="Low complexity" evidence="8">
    <location>
        <begin position="633"/>
        <end position="654"/>
    </location>
</feature>
<feature type="compositionally biased region" description="Polar residues" evidence="8">
    <location>
        <begin position="1098"/>
        <end position="1115"/>
    </location>
</feature>
<feature type="region of interest" description="Disordered" evidence="8">
    <location>
        <begin position="1540"/>
        <end position="1608"/>
    </location>
</feature>
<feature type="domain" description="CAP-Gly" evidence="9">
    <location>
        <begin position="2033"/>
        <end position="2068"/>
    </location>
</feature>
<feature type="region of interest" description="Disordered" evidence="8">
    <location>
        <begin position="1395"/>
        <end position="1435"/>
    </location>
</feature>
<dbReference type="InterPro" id="IPR000938">
    <property type="entry name" value="CAP-Gly_domain"/>
</dbReference>
<feature type="compositionally biased region" description="Polar residues" evidence="8">
    <location>
        <begin position="1406"/>
        <end position="1435"/>
    </location>
</feature>
<evidence type="ECO:0000256" key="3">
    <source>
        <dbReference type="ARBA" id="ARBA00022701"/>
    </source>
</evidence>
<feature type="compositionally biased region" description="Low complexity" evidence="8">
    <location>
        <begin position="1625"/>
        <end position="1655"/>
    </location>
</feature>
<feature type="compositionally biased region" description="Polar residues" evidence="8">
    <location>
        <begin position="655"/>
        <end position="665"/>
    </location>
</feature>
<feature type="coiled-coil region" evidence="7">
    <location>
        <begin position="274"/>
        <end position="313"/>
    </location>
</feature>
<feature type="compositionally biased region" description="Polar residues" evidence="8">
    <location>
        <begin position="1451"/>
        <end position="1472"/>
    </location>
</feature>
<feature type="compositionally biased region" description="Polar residues" evidence="8">
    <location>
        <begin position="183"/>
        <end position="201"/>
    </location>
</feature>
<evidence type="ECO:0000256" key="6">
    <source>
        <dbReference type="ARBA" id="ARBA00023212"/>
    </source>
</evidence>
<sequence>MEDSAHQANTKSVSSSKKSSKIDIQKSEDFDHSQLDEIFEKELTASRIDEPAIKNGLPEQFSHQIKADFSAISNLVSKKNSTHGSTLNSSQSSRSISVSSVAPISQSNAKQRFSVNNSTINSSHHINTIASVEKPGKSHSNSQSRTVSKTSLVFNGDQISSHEHDILVNDQKRSKPRSRDSTSNENYISKTSSEPNIGTSVERNESFEKLLKSSFHASSPTVSKSSSKLSIGSRIDDNDPAIIELREIIKKTIDIPINDEPVGTDAWAIDIVNQNDVEEELDELSYEMMRLIIKEAQLELKQEKENAANTEMSKSNSYEISHSTSRTTLDIESAATGEKDFNTFLKLGSKEALTEIGNELAETSLINTKLDQISCFDSKISDENNPGKNRKNSPNSIDGNNNINLKQAEESNSPESMQNELVNYSSKPHSKPISLHSKLGSRNSKTTSKHSSKQNSKIMSRTQSKSHLAEEIIPEPESEVENILQTEGQRNEKPSSFKKKEFLNHESDATDFLHSNSLFKSVQIQNNELEFYKESTLKPSVDDLTATVELTSRQYSGMPSQKQSFDSINQQKNEGGIGTISCHDLSSEEIKAAFSTEFKTDASKIGSQSSLEREEPQSSRQSSKFADSVTRTQVSQQKSAKSSQRQSFSSIKQQTNQEINETTSPCDLPSEKIKADFSTEFKVGTSRVNSQPLFQPIVSQSSRQNSNNSLKKAYIENEVKVNKSHSRQNSRTAKNDEAKTFSPHNSVPSSNKGSRPISAKTQQNNEGEELNDQSTKQISATKKTESKPMSRLISAQESKNASRFVSTTVLHYSTGNMKDAIQIAGIKSRTDSETSKTESVTALSQSTPPKSKVNSRPISATIKLIGNEDLKIGARASESLVETQPNISKHQSTEIKTKNSIMSASIGLSRNFNENSEAEIDVVKNNSTNFVDLYSKRNSANTTHSKILLSEGSNFTPNSISGVSLNSNPLQTLTKADAANPNTQVKISSVLKQKSNPVLQTSSSHGSLHQIDHLQSDQIKDIVQNQIFELSTETVSKQESSSKLFNELVENSSETSKCKPVSKVASNHASVIILHQDLELQPEAKEILRSSQTEKQEISNSNSNSKQASIHSSNSKLVPQHAEYFAYGQNEFELDEKQISLKASNTDFSKSSENNQIFFNGTGSSQLHSTIEYENEVEALVLEGEQQASKFFFTQPSLSKSNSVSQKISEEKPIFKKSSIHASISGIIENGGKEPEPEVSESNRFSKSTSIHTSCSKSSLNGQESLNSKAISTRASASNTVEYDKNEFEPEASQPKQVSKPPSLRGSVSNASLNDHRTVKAKSIPNATSLRASISSAVENVKTQFEPEAPEIVSVRASLLKSHLGNQEICNVKPIFQETSIRANVSNRFEYDENRFEPEVSEQKKASNPASNRSSISKRSLPSKKSISNSTSGRASISSALEYGQNQLEAELSEPNQASKTSSIRASTSKIIPQQRKQENQQGETYAYDRDFDFNVSESFSKNASQINLGNKQKSNQTISQDFQRDDNQIFLAKNQRESEEFNYEEFEDTANNATPTRHEQREEINNSQKTIKNDEVSQTANVRNSNRLVSRPTSAKIQRNAGEGTNEYTFDDFDLQYQTEYAPSDKSSIINSKRSSIKGKSSISSKQASKAASKTNLQGEITQSQEYEFDKFTKQANFENRNYELFETEADGLYGSKDNNELTECNIPAHIVAEALARTASNKSIKSMKCSTDVLNSKYSSKAKISSVFAIYTEVPSRAFKRPQSSKTKSAEKIEPKATGYSPQQSTLASRPTEINYVTLVSTLRREISNLRKEMGIRDDAIVSLKEKEHDLRAFVDSTKSKGKDLIDKNTRILLDRQKKAYQILVAKLRQEIRRLNFQKNSLSDPLIESKYFPYLPRTPHGTSSRTPPLGVIGNLPHRSSDYFPLNPPPPTGNHIESGNRWWWGSGPDLSSHSIRQNSASNTGTRNGTVPEGSLDSAVKMPLISNRLQQLIDDYTQSEARVGDRGCVLINGERVLGMVKYVGLFDPYPESGLWCGIKLDRPLGKHDGVVRGKRYFSCEENHGLFVKLEKIIPMPRETTGGKKNVVPHAV</sequence>
<protein>
    <recommendedName>
        <fullName evidence="9">CAP-Gly domain-containing protein</fullName>
    </recommendedName>
</protein>
<feature type="compositionally biased region" description="Low complexity" evidence="8">
    <location>
        <begin position="1246"/>
        <end position="1259"/>
    </location>
</feature>
<dbReference type="GO" id="GO:0005819">
    <property type="term" value="C:spindle"/>
    <property type="evidence" value="ECO:0007669"/>
    <property type="project" value="UniProtKB-SubCell"/>
</dbReference>
<feature type="region of interest" description="Disordered" evidence="8">
    <location>
        <begin position="1228"/>
        <end position="1324"/>
    </location>
</feature>
<feature type="region of interest" description="Disordered" evidence="8">
    <location>
        <begin position="1955"/>
        <end position="1974"/>
    </location>
</feature>
<feature type="region of interest" description="Disordered" evidence="8">
    <location>
        <begin position="1762"/>
        <end position="1787"/>
    </location>
</feature>
<evidence type="ECO:0000313" key="11">
    <source>
        <dbReference type="Proteomes" id="UP001211907"/>
    </source>
</evidence>
<dbReference type="Pfam" id="PF01302">
    <property type="entry name" value="CAP_GLY"/>
    <property type="match status" value="1"/>
</dbReference>
<evidence type="ECO:0000256" key="2">
    <source>
        <dbReference type="ARBA" id="ARBA00022490"/>
    </source>
</evidence>
<comment type="subcellular location">
    <subcellularLocation>
        <location evidence="1">Cytoplasm</location>
        <location evidence="1">Cytoskeleton</location>
        <location evidence="1">Spindle</location>
    </subcellularLocation>
</comment>
<reference evidence="10" key="1">
    <citation type="submission" date="2020-05" db="EMBL/GenBank/DDBJ databases">
        <title>Phylogenomic resolution of chytrid fungi.</title>
        <authorList>
            <person name="Stajich J.E."/>
            <person name="Amses K."/>
            <person name="Simmons R."/>
            <person name="Seto K."/>
            <person name="Myers J."/>
            <person name="Bonds A."/>
            <person name="Quandt C.A."/>
            <person name="Barry K."/>
            <person name="Liu P."/>
            <person name="Grigoriev I."/>
            <person name="Longcore J.E."/>
            <person name="James T.Y."/>
        </authorList>
    </citation>
    <scope>NUCLEOTIDE SEQUENCE</scope>
    <source>
        <strain evidence="10">JEL0513</strain>
    </source>
</reference>
<feature type="compositionally biased region" description="Basic and acidic residues" evidence="8">
    <location>
        <begin position="162"/>
        <end position="182"/>
    </location>
</feature>
<comment type="caution">
    <text evidence="10">The sequence shown here is derived from an EMBL/GenBank/DDBJ whole genome shotgun (WGS) entry which is preliminary data.</text>
</comment>
<feature type="compositionally biased region" description="Basic and acidic residues" evidence="8">
    <location>
        <begin position="20"/>
        <end position="33"/>
    </location>
</feature>
<dbReference type="PROSITE" id="PS00845">
    <property type="entry name" value="CAP_GLY_1"/>
    <property type="match status" value="1"/>
</dbReference>
<feature type="compositionally biased region" description="Polar residues" evidence="8">
    <location>
        <begin position="453"/>
        <end position="466"/>
    </location>
</feature>
<feature type="compositionally biased region" description="Polar residues" evidence="8">
    <location>
        <begin position="383"/>
        <end position="427"/>
    </location>
</feature>
<feature type="compositionally biased region" description="Polar residues" evidence="8">
    <location>
        <begin position="553"/>
        <end position="573"/>
    </location>
</feature>